<protein>
    <recommendedName>
        <fullName evidence="3">Lipoprotein</fullName>
    </recommendedName>
</protein>
<organism evidence="1 2">
    <name type="scientific">Flavobacterium rhamnosiphilum</name>
    <dbReference type="NCBI Taxonomy" id="2541724"/>
    <lineage>
        <taxon>Bacteria</taxon>
        <taxon>Pseudomonadati</taxon>
        <taxon>Bacteroidota</taxon>
        <taxon>Flavobacteriia</taxon>
        <taxon>Flavobacteriales</taxon>
        <taxon>Flavobacteriaceae</taxon>
        <taxon>Flavobacterium</taxon>
    </lineage>
</organism>
<dbReference type="Proteomes" id="UP000294814">
    <property type="component" value="Unassembled WGS sequence"/>
</dbReference>
<gene>
    <name evidence="1" type="ORF">E0I26_03570</name>
</gene>
<accession>A0A4V2Z9U6</accession>
<comment type="caution">
    <text evidence="1">The sequence shown here is derived from an EMBL/GenBank/DDBJ whole genome shotgun (WGS) entry which is preliminary data.</text>
</comment>
<evidence type="ECO:0000313" key="2">
    <source>
        <dbReference type="Proteomes" id="UP000294814"/>
    </source>
</evidence>
<reference evidence="1 2" key="1">
    <citation type="submission" date="2019-03" db="EMBL/GenBank/DDBJ databases">
        <title>Novel species of Flavobacterium.</title>
        <authorList>
            <person name="Liu Q."/>
            <person name="Xin Y.-H."/>
        </authorList>
    </citation>
    <scope>NUCLEOTIDE SEQUENCE [LARGE SCALE GENOMIC DNA]</scope>
    <source>
        <strain evidence="1 2">LB3P52</strain>
    </source>
</reference>
<keyword evidence="2" id="KW-1185">Reference proteome</keyword>
<dbReference type="PROSITE" id="PS51257">
    <property type="entry name" value="PROKAR_LIPOPROTEIN"/>
    <property type="match status" value="1"/>
</dbReference>
<dbReference type="OrthoDB" id="1427124at2"/>
<proteinExistence type="predicted"/>
<evidence type="ECO:0008006" key="3">
    <source>
        <dbReference type="Google" id="ProtNLM"/>
    </source>
</evidence>
<sequence length="219" mass="25056">MTKKNIVSILNLAIIVVFFASCKTSTYLLTNIDYKTGVDFTNGKWLLNQIDCPGYNVEKLTNEATIFFKDNLNDRYFYRENVNGLLIPYQIPLNPNKQKLKELKIGTGFDYFINISSKKNKDEIGTIGLYEDENSKGSNQSEVSLEIYDLNSQEIIYSQRAIGTASATKQKSVWETKKSDKLIDNISFHKSSNRLMIVSLKKILKDLKKKSITNKKRAI</sequence>
<dbReference type="EMBL" id="SMLG01000001">
    <property type="protein sequence ID" value="TDE47174.1"/>
    <property type="molecule type" value="Genomic_DNA"/>
</dbReference>
<dbReference type="AlphaFoldDB" id="A0A4V2Z9U6"/>
<evidence type="ECO:0000313" key="1">
    <source>
        <dbReference type="EMBL" id="TDE47174.1"/>
    </source>
</evidence>
<dbReference type="RefSeq" id="WP_131915105.1">
    <property type="nucleotide sequence ID" value="NZ_SMLG01000001.1"/>
</dbReference>
<name>A0A4V2Z9U6_9FLAO</name>